<comment type="similarity">
    <text evidence="1">Belongs to the N(4)/N(6)-methyltransferase family.</text>
</comment>
<evidence type="ECO:0000256" key="4">
    <source>
        <dbReference type="ARBA" id="ARBA00022679"/>
    </source>
</evidence>
<keyword evidence="5" id="KW-0949">S-adenosyl-L-methionine</keyword>
<comment type="catalytic activity">
    <reaction evidence="6">
        <text>a 2'-deoxyadenosine in DNA + S-adenosyl-L-methionine = an N(6)-methyl-2'-deoxyadenosine in DNA + S-adenosyl-L-homocysteine + H(+)</text>
        <dbReference type="Rhea" id="RHEA:15197"/>
        <dbReference type="Rhea" id="RHEA-COMP:12418"/>
        <dbReference type="Rhea" id="RHEA-COMP:12419"/>
        <dbReference type="ChEBI" id="CHEBI:15378"/>
        <dbReference type="ChEBI" id="CHEBI:57856"/>
        <dbReference type="ChEBI" id="CHEBI:59789"/>
        <dbReference type="ChEBI" id="CHEBI:90615"/>
        <dbReference type="ChEBI" id="CHEBI:90616"/>
        <dbReference type="EC" id="2.1.1.72"/>
    </reaction>
</comment>
<protein>
    <recommendedName>
        <fullName evidence="2">site-specific DNA-methyltransferase (adenine-specific)</fullName>
        <ecNumber evidence="2">2.1.1.72</ecNumber>
    </recommendedName>
</protein>
<dbReference type="GO" id="GO:0009307">
    <property type="term" value="P:DNA restriction-modification system"/>
    <property type="evidence" value="ECO:0007669"/>
    <property type="project" value="InterPro"/>
</dbReference>
<dbReference type="InterPro" id="IPR023095">
    <property type="entry name" value="Ade_MeTrfase_dom_2"/>
</dbReference>
<dbReference type="AlphaFoldDB" id="A0A842HHI8"/>
<dbReference type="EC" id="2.1.1.72" evidence="2"/>
<name>A0A842HHI8_9BACT</name>
<evidence type="ECO:0000256" key="3">
    <source>
        <dbReference type="ARBA" id="ARBA00022603"/>
    </source>
</evidence>
<evidence type="ECO:0000256" key="6">
    <source>
        <dbReference type="ARBA" id="ARBA00047942"/>
    </source>
</evidence>
<dbReference type="InterPro" id="IPR012263">
    <property type="entry name" value="M_m6A_EcoRV"/>
</dbReference>
<dbReference type="Pfam" id="PF02086">
    <property type="entry name" value="MethyltransfD12"/>
    <property type="match status" value="1"/>
</dbReference>
<comment type="caution">
    <text evidence="7">The sequence shown here is derived from an EMBL/GenBank/DDBJ whole genome shotgun (WGS) entry which is preliminary data.</text>
</comment>
<dbReference type="GO" id="GO:0009007">
    <property type="term" value="F:site-specific DNA-methyltransferase (adenine-specific) activity"/>
    <property type="evidence" value="ECO:0007669"/>
    <property type="project" value="UniProtKB-EC"/>
</dbReference>
<reference evidence="7 8" key="1">
    <citation type="submission" date="2020-07" db="EMBL/GenBank/DDBJ databases">
        <authorList>
            <person name="Feng X."/>
        </authorList>
    </citation>
    <scope>NUCLEOTIDE SEQUENCE [LARGE SCALE GENOMIC DNA]</scope>
    <source>
        <strain evidence="7 8">JCM31066</strain>
    </source>
</reference>
<keyword evidence="4" id="KW-0808">Transferase</keyword>
<gene>
    <name evidence="7" type="ORF">H5P28_10555</name>
</gene>
<dbReference type="RefSeq" id="WP_185675670.1">
    <property type="nucleotide sequence ID" value="NZ_JACHVB010000032.1"/>
</dbReference>
<dbReference type="PRINTS" id="PR00505">
    <property type="entry name" value="D12N6MTFRASE"/>
</dbReference>
<dbReference type="Gene3D" id="1.10.1020.10">
    <property type="entry name" value="Adenine-specific Methyltransferase, Domain 2"/>
    <property type="match status" value="1"/>
</dbReference>
<proteinExistence type="inferred from homology"/>
<sequence>MLVSPLRYPGGKQSLAIHVETIIRQNLLNGCVFYEPYAGGSAITLSLLSNELISSAVLVEKDPLIYAFWKCVFEQPDGLCSLIKRTDVSVDTWRSMQRYMQPHAIQNYDLLSLGFAGLFLNRTNFSGIISANPIGGIDQQSRYKIDCRFNKDRIIDTILKISRYRKLVEVVYGDAIQVLSRRKRRLAKENVLVYIDPPYYVQGERLYRYSYDGLGHRRLAEFIDNQNYPWIVSIDSHPDILDFYKNQVIVPIQFNYVVRKCKKVDELLISNIPLDEISRCVIKSQDIDLGVQREIL</sequence>
<dbReference type="PANTHER" id="PTHR30481">
    <property type="entry name" value="DNA ADENINE METHYLASE"/>
    <property type="match status" value="1"/>
</dbReference>
<dbReference type="GO" id="GO:1904047">
    <property type="term" value="F:S-adenosyl-L-methionine binding"/>
    <property type="evidence" value="ECO:0007669"/>
    <property type="project" value="TreeGrafter"/>
</dbReference>
<evidence type="ECO:0000256" key="5">
    <source>
        <dbReference type="ARBA" id="ARBA00022691"/>
    </source>
</evidence>
<evidence type="ECO:0000313" key="8">
    <source>
        <dbReference type="Proteomes" id="UP000546464"/>
    </source>
</evidence>
<evidence type="ECO:0000313" key="7">
    <source>
        <dbReference type="EMBL" id="MBC2594701.1"/>
    </source>
</evidence>
<dbReference type="EMBL" id="JACHVB010000032">
    <property type="protein sequence ID" value="MBC2594701.1"/>
    <property type="molecule type" value="Genomic_DNA"/>
</dbReference>
<keyword evidence="8" id="KW-1185">Reference proteome</keyword>
<dbReference type="PIRSF" id="PIRSF000398">
    <property type="entry name" value="M_m6A_EcoRV"/>
    <property type="match status" value="1"/>
</dbReference>
<evidence type="ECO:0000256" key="2">
    <source>
        <dbReference type="ARBA" id="ARBA00011900"/>
    </source>
</evidence>
<dbReference type="InterPro" id="IPR012327">
    <property type="entry name" value="MeTrfase_D12"/>
</dbReference>
<accession>A0A842HHI8</accession>
<dbReference type="Gene3D" id="3.40.50.150">
    <property type="entry name" value="Vaccinia Virus protein VP39"/>
    <property type="match status" value="1"/>
</dbReference>
<dbReference type="SUPFAM" id="SSF53335">
    <property type="entry name" value="S-adenosyl-L-methionine-dependent methyltransferases"/>
    <property type="match status" value="1"/>
</dbReference>
<dbReference type="GO" id="GO:0006298">
    <property type="term" value="P:mismatch repair"/>
    <property type="evidence" value="ECO:0007669"/>
    <property type="project" value="TreeGrafter"/>
</dbReference>
<keyword evidence="3 7" id="KW-0489">Methyltransferase</keyword>
<dbReference type="GO" id="GO:0043565">
    <property type="term" value="F:sequence-specific DNA binding"/>
    <property type="evidence" value="ECO:0007669"/>
    <property type="project" value="TreeGrafter"/>
</dbReference>
<dbReference type="Proteomes" id="UP000546464">
    <property type="component" value="Unassembled WGS sequence"/>
</dbReference>
<dbReference type="InterPro" id="IPR029063">
    <property type="entry name" value="SAM-dependent_MTases_sf"/>
</dbReference>
<dbReference type="GO" id="GO:0032259">
    <property type="term" value="P:methylation"/>
    <property type="evidence" value="ECO:0007669"/>
    <property type="project" value="UniProtKB-KW"/>
</dbReference>
<organism evidence="7 8">
    <name type="scientific">Ruficoccus amylovorans</name>
    <dbReference type="NCBI Taxonomy" id="1804625"/>
    <lineage>
        <taxon>Bacteria</taxon>
        <taxon>Pseudomonadati</taxon>
        <taxon>Verrucomicrobiota</taxon>
        <taxon>Opitutia</taxon>
        <taxon>Puniceicoccales</taxon>
        <taxon>Cerasicoccaceae</taxon>
        <taxon>Ruficoccus</taxon>
    </lineage>
</organism>
<dbReference type="PANTHER" id="PTHR30481:SF2">
    <property type="entry name" value="SITE-SPECIFIC DNA-METHYLTRANSFERASE (ADENINE-SPECIFIC)"/>
    <property type="match status" value="1"/>
</dbReference>
<evidence type="ECO:0000256" key="1">
    <source>
        <dbReference type="ARBA" id="ARBA00006594"/>
    </source>
</evidence>